<organism evidence="1 2">
    <name type="scientific">Luteimonas kalidii</name>
    <dbReference type="NCBI Taxonomy" id="3042025"/>
    <lineage>
        <taxon>Bacteria</taxon>
        <taxon>Pseudomonadati</taxon>
        <taxon>Pseudomonadota</taxon>
        <taxon>Gammaproteobacteria</taxon>
        <taxon>Lysobacterales</taxon>
        <taxon>Lysobacteraceae</taxon>
        <taxon>Luteimonas</taxon>
    </lineage>
</organism>
<proteinExistence type="predicted"/>
<dbReference type="Pfam" id="PF05013">
    <property type="entry name" value="FGase"/>
    <property type="match status" value="1"/>
</dbReference>
<dbReference type="RefSeq" id="WP_280577738.1">
    <property type="nucleotide sequence ID" value="NZ_JARXRO010000014.1"/>
</dbReference>
<gene>
    <name evidence="1" type="ORF">QFW81_05965</name>
</gene>
<dbReference type="InterPro" id="IPR007709">
    <property type="entry name" value="N-FG_amidohydro"/>
</dbReference>
<keyword evidence="2" id="KW-1185">Reference proteome</keyword>
<dbReference type="EMBL" id="JARXRO010000014">
    <property type="protein sequence ID" value="MDH5833472.1"/>
    <property type="molecule type" value="Genomic_DNA"/>
</dbReference>
<protein>
    <submittedName>
        <fullName evidence="1">N-formylglutamate amidohydrolase</fullName>
    </submittedName>
</protein>
<name>A0ABT6JSK1_9GAMM</name>
<dbReference type="Proteomes" id="UP001156873">
    <property type="component" value="Unassembled WGS sequence"/>
</dbReference>
<reference evidence="1 2" key="1">
    <citation type="submission" date="2023-04" db="EMBL/GenBank/DDBJ databases">
        <title>Luteimonas sp. M1R5S59.</title>
        <authorList>
            <person name="Sun J.-Q."/>
        </authorList>
    </citation>
    <scope>NUCLEOTIDE SEQUENCE [LARGE SCALE GENOMIC DNA]</scope>
    <source>
        <strain evidence="1 2">M1R5S59</strain>
    </source>
</reference>
<accession>A0ABT6JSK1</accession>
<evidence type="ECO:0000313" key="1">
    <source>
        <dbReference type="EMBL" id="MDH5833472.1"/>
    </source>
</evidence>
<dbReference type="SUPFAM" id="SSF53187">
    <property type="entry name" value="Zn-dependent exopeptidases"/>
    <property type="match status" value="1"/>
</dbReference>
<comment type="caution">
    <text evidence="1">The sequence shown here is derived from an EMBL/GenBank/DDBJ whole genome shotgun (WGS) entry which is preliminary data.</text>
</comment>
<dbReference type="Gene3D" id="3.40.630.40">
    <property type="entry name" value="Zn-dependent exopeptidases"/>
    <property type="match status" value="1"/>
</dbReference>
<sequence length="285" mass="32395">MMAPEGNAPARGWFETRPQLTPIRREDEWDMTLADGPVVATAIHDGHAIRPSLRPLLALGDADRLREEDPLTGLLTDVGDVRLRVPVSRFEVDLNRPRDGAVYARPEDCWGLQVWSSPLPEREIARSLQRWDRFYAMVTELLDTLLERWDAILLIDLHSYNHRRDGAGGDVAPQAGNPDIELGLTTADPSRWRAVTERFAQALRAMPIRGRAPDVRANVRFPTGGHFPEWIFARWGSRVCTISPEYKKIFMDEWTGTADITAVRDLQRGLRSAVDAVRPEFRRRT</sequence>
<evidence type="ECO:0000313" key="2">
    <source>
        <dbReference type="Proteomes" id="UP001156873"/>
    </source>
</evidence>